<keyword evidence="2" id="KW-1185">Reference proteome</keyword>
<evidence type="ECO:0000313" key="1">
    <source>
        <dbReference type="EMBL" id="PHZ15027.1"/>
    </source>
</evidence>
<evidence type="ECO:0000313" key="2">
    <source>
        <dbReference type="Proteomes" id="UP000242254"/>
    </source>
</evidence>
<dbReference type="AlphaFoldDB" id="A0A2G4T1Z5"/>
<accession>A0A2G4T1Z5</accession>
<dbReference type="Proteomes" id="UP000242254">
    <property type="component" value="Unassembled WGS sequence"/>
</dbReference>
<dbReference type="GeneID" id="35443653"/>
<sequence>MSVSHLSVSITTVEAVQVVKVERRSFGDKIKTSFDLILLNSHSAQRKICFTKGTSKLLTNQDSLMRMGLRP</sequence>
<name>A0A2G4T1Z5_RHIZD</name>
<organism evidence="1 2">
    <name type="scientific">Rhizopus microsporus ATCC 52813</name>
    <dbReference type="NCBI Taxonomy" id="1340429"/>
    <lineage>
        <taxon>Eukaryota</taxon>
        <taxon>Fungi</taxon>
        <taxon>Fungi incertae sedis</taxon>
        <taxon>Mucoromycota</taxon>
        <taxon>Mucoromycotina</taxon>
        <taxon>Mucoromycetes</taxon>
        <taxon>Mucorales</taxon>
        <taxon>Mucorineae</taxon>
        <taxon>Rhizopodaceae</taxon>
        <taxon>Rhizopus</taxon>
    </lineage>
</organism>
<reference evidence="1 2" key="1">
    <citation type="journal article" date="2016" name="Proc. Natl. Acad. Sci. U.S.A.">
        <title>Lipid metabolic changes in an early divergent fungus govern the establishment of a mutualistic symbiosis with endobacteria.</title>
        <authorList>
            <person name="Lastovetsky O.A."/>
            <person name="Gaspar M.L."/>
            <person name="Mondo S.J."/>
            <person name="LaButti K.M."/>
            <person name="Sandor L."/>
            <person name="Grigoriev I.V."/>
            <person name="Henry S.A."/>
            <person name="Pawlowska T.E."/>
        </authorList>
    </citation>
    <scope>NUCLEOTIDE SEQUENCE [LARGE SCALE GENOMIC DNA]</scope>
    <source>
        <strain evidence="1 2">ATCC 52813</strain>
    </source>
</reference>
<dbReference type="RefSeq" id="XP_023468735.1">
    <property type="nucleotide sequence ID" value="XM_023612664.1"/>
</dbReference>
<gene>
    <name evidence="1" type="ORF">RHIMIDRAFT_276970</name>
</gene>
<protein>
    <submittedName>
        <fullName evidence="1">Uncharacterized protein</fullName>
    </submittedName>
</protein>
<proteinExistence type="predicted"/>
<dbReference type="EMBL" id="KZ303845">
    <property type="protein sequence ID" value="PHZ15027.1"/>
    <property type="molecule type" value="Genomic_DNA"/>
</dbReference>